<dbReference type="Pfam" id="PF23562">
    <property type="entry name" value="AMP-binding_C_3"/>
    <property type="match status" value="1"/>
</dbReference>
<organism evidence="4 5">
    <name type="scientific">Zasmidium cellare ATCC 36951</name>
    <dbReference type="NCBI Taxonomy" id="1080233"/>
    <lineage>
        <taxon>Eukaryota</taxon>
        <taxon>Fungi</taxon>
        <taxon>Dikarya</taxon>
        <taxon>Ascomycota</taxon>
        <taxon>Pezizomycotina</taxon>
        <taxon>Dothideomycetes</taxon>
        <taxon>Dothideomycetidae</taxon>
        <taxon>Mycosphaerellales</taxon>
        <taxon>Mycosphaerellaceae</taxon>
        <taxon>Zasmidium</taxon>
    </lineage>
</organism>
<accession>A0A6A6C0P4</accession>
<dbReference type="InterPro" id="IPR006162">
    <property type="entry name" value="Ppantetheine_attach_site"/>
</dbReference>
<dbReference type="InterPro" id="IPR013120">
    <property type="entry name" value="FAR_NAD-bd"/>
</dbReference>
<dbReference type="PROSITE" id="PS00012">
    <property type="entry name" value="PHOSPHOPANTETHEINE"/>
    <property type="match status" value="1"/>
</dbReference>
<evidence type="ECO:0000256" key="2">
    <source>
        <dbReference type="ARBA" id="ARBA00022553"/>
    </source>
</evidence>
<dbReference type="InterPro" id="IPR036291">
    <property type="entry name" value="NAD(P)-bd_dom_sf"/>
</dbReference>
<dbReference type="Pfam" id="PF00550">
    <property type="entry name" value="PP-binding"/>
    <property type="match status" value="1"/>
</dbReference>
<dbReference type="Gene3D" id="3.40.50.12780">
    <property type="entry name" value="N-terminal domain of ligase-like"/>
    <property type="match status" value="1"/>
</dbReference>
<sequence length="1036" mass="115065">MTTTPPGCGRRLLSHLIDERAASGHQRPFASIPNTKNAADGYRDISYGVFANAINRLAQWLLDNLGSPATPLEPIVYIAVADLRYHILSMAAVKAGYIVFLPSPRNSQEAFTSLMAECGAQKLLIEERPSPAVALIEKTRTMQKFAIPSLETLLDPTPVPQITLNVAWEEYRFKPFLQIHSSGSTGIPKLITLKHGSFTGLDAYQMLDTNEAFGRLGDQRLLVSFPPFHMAGLIYGLAFPCWCDSTVVLPPAAPLTANVVNEIHLQASVDYSALAPSVVTDLAKNPQYLQNLSKLKGLGFAGGPLSEATGQLIVPHTILHAGIGASEWMCSPLLPKTPDEWPYFRFNERQGGYEFRERGEGLYEMCIVRQPEWELAQPVFVNFPDTDEFCSKDLFSKHPTKPGLWKYVSRLDDVIVFSNGEKLNPVTFEGLVTTSPDVKGCLVVGQGRFQAALLVEPADHDEAEILDKIWPLVEKANGPTVKHGRIAKDYIFFTTPGKPLPRAGKGTVQRAAANKLYASEIDALYHSLQDGRQRKTIRQEKEGILLSSFEEAKSSISSYLCKELDIAKVGDHEDFFAYGLDSLQLINLVRAINTSREVPIDTKLVYDNATVSKLTAALLERNVERYDFNNDSDDEELKESWLAMDEMKKASTVLLTGSTGNFGSYLLDHLLNQAWVDNVVCLNRSANARGRQFDSHRERGLGIDLENVSFYQADFSDHRLGLRDEDYRHLSSTVDLVIHNAWPVDFNRNFRSFKSSVDGVQHFIDFCKSHKGRLIRLLFVSSIGATSNWGSAAPTPRSKIPEVELTDWKVARTGYGQSKLVAERLLSHAAREIGLPVSVVRVGQLGGPVLHGDDHGKWTEKEWLPSLIRSSITLKALPQNLGPVEDIDWVPVDVAAVALTELAFNLVHIARPLKTGASFFHLVNPQCTQWSKLVPSMTSMVSQDVKLVTFVEWVSILKESVTAAGGFQGVDEGVNPAAKLIDFFDNLQDRAIRFPKAKSTLLETRETVKVCKTLADLEAVGPEWIALWMRQWRWSG</sequence>
<gene>
    <name evidence="4" type="ORF">M409DRAFT_70330</name>
</gene>
<dbReference type="OrthoDB" id="429813at2759"/>
<dbReference type="PANTHER" id="PTHR43439:SF2">
    <property type="entry name" value="ENZYME, PUTATIVE (JCVI)-RELATED"/>
    <property type="match status" value="1"/>
</dbReference>
<keyword evidence="2" id="KW-0597">Phosphoprotein</keyword>
<dbReference type="PROSITE" id="PS50075">
    <property type="entry name" value="CARRIER"/>
    <property type="match status" value="1"/>
</dbReference>
<dbReference type="AlphaFoldDB" id="A0A6A6C0P4"/>
<reference evidence="4" key="1">
    <citation type="journal article" date="2020" name="Stud. Mycol.">
        <title>101 Dothideomycetes genomes: a test case for predicting lifestyles and emergence of pathogens.</title>
        <authorList>
            <person name="Haridas S."/>
            <person name="Albert R."/>
            <person name="Binder M."/>
            <person name="Bloem J."/>
            <person name="Labutti K."/>
            <person name="Salamov A."/>
            <person name="Andreopoulos B."/>
            <person name="Baker S."/>
            <person name="Barry K."/>
            <person name="Bills G."/>
            <person name="Bluhm B."/>
            <person name="Cannon C."/>
            <person name="Castanera R."/>
            <person name="Culley D."/>
            <person name="Daum C."/>
            <person name="Ezra D."/>
            <person name="Gonzalez J."/>
            <person name="Henrissat B."/>
            <person name="Kuo A."/>
            <person name="Liang C."/>
            <person name="Lipzen A."/>
            <person name="Lutzoni F."/>
            <person name="Magnuson J."/>
            <person name="Mondo S."/>
            <person name="Nolan M."/>
            <person name="Ohm R."/>
            <person name="Pangilinan J."/>
            <person name="Park H.-J."/>
            <person name="Ramirez L."/>
            <person name="Alfaro M."/>
            <person name="Sun H."/>
            <person name="Tritt A."/>
            <person name="Yoshinaga Y."/>
            <person name="Zwiers L.-H."/>
            <person name="Turgeon B."/>
            <person name="Goodwin S."/>
            <person name="Spatafora J."/>
            <person name="Crous P."/>
            <person name="Grigoriev I."/>
        </authorList>
    </citation>
    <scope>NUCLEOTIDE SEQUENCE</scope>
    <source>
        <strain evidence="4">ATCC 36951</strain>
    </source>
</reference>
<dbReference type="SUPFAM" id="SSF56801">
    <property type="entry name" value="Acetyl-CoA synthetase-like"/>
    <property type="match status" value="1"/>
</dbReference>
<keyword evidence="5" id="KW-1185">Reference proteome</keyword>
<dbReference type="Proteomes" id="UP000799537">
    <property type="component" value="Unassembled WGS sequence"/>
</dbReference>
<dbReference type="Pfam" id="PF00501">
    <property type="entry name" value="AMP-binding"/>
    <property type="match status" value="1"/>
</dbReference>
<dbReference type="InterPro" id="IPR051414">
    <property type="entry name" value="Adenylate-forming_Reductase"/>
</dbReference>
<protein>
    <recommendedName>
        <fullName evidence="3">Carrier domain-containing protein</fullName>
    </recommendedName>
</protein>
<dbReference type="EMBL" id="ML993625">
    <property type="protein sequence ID" value="KAF2160581.1"/>
    <property type="molecule type" value="Genomic_DNA"/>
</dbReference>
<dbReference type="SUPFAM" id="SSF51735">
    <property type="entry name" value="NAD(P)-binding Rossmann-fold domains"/>
    <property type="match status" value="1"/>
</dbReference>
<evidence type="ECO:0000313" key="4">
    <source>
        <dbReference type="EMBL" id="KAF2160581.1"/>
    </source>
</evidence>
<evidence type="ECO:0000259" key="3">
    <source>
        <dbReference type="PROSITE" id="PS50075"/>
    </source>
</evidence>
<proteinExistence type="predicted"/>
<dbReference type="PANTHER" id="PTHR43439">
    <property type="entry name" value="PHENYLACETATE-COENZYME A LIGASE"/>
    <property type="match status" value="1"/>
</dbReference>
<dbReference type="InterPro" id="IPR036736">
    <property type="entry name" value="ACP-like_sf"/>
</dbReference>
<name>A0A6A6C0P4_ZASCE</name>
<dbReference type="Gene3D" id="3.40.50.720">
    <property type="entry name" value="NAD(P)-binding Rossmann-like Domain"/>
    <property type="match status" value="1"/>
</dbReference>
<dbReference type="InterPro" id="IPR009081">
    <property type="entry name" value="PP-bd_ACP"/>
</dbReference>
<keyword evidence="1" id="KW-0596">Phosphopantetheine</keyword>
<evidence type="ECO:0000313" key="5">
    <source>
        <dbReference type="Proteomes" id="UP000799537"/>
    </source>
</evidence>
<dbReference type="InterPro" id="IPR000873">
    <property type="entry name" value="AMP-dep_synth/lig_dom"/>
</dbReference>
<dbReference type="Pfam" id="PF07993">
    <property type="entry name" value="NAD_binding_4"/>
    <property type="match status" value="1"/>
</dbReference>
<feature type="domain" description="Carrier" evidence="3">
    <location>
        <begin position="547"/>
        <end position="622"/>
    </location>
</feature>
<dbReference type="SUPFAM" id="SSF47336">
    <property type="entry name" value="ACP-like"/>
    <property type="match status" value="1"/>
</dbReference>
<dbReference type="InterPro" id="IPR042099">
    <property type="entry name" value="ANL_N_sf"/>
</dbReference>
<dbReference type="GeneID" id="54571954"/>
<dbReference type="Gene3D" id="1.10.1200.10">
    <property type="entry name" value="ACP-like"/>
    <property type="match status" value="1"/>
</dbReference>
<evidence type="ECO:0000256" key="1">
    <source>
        <dbReference type="ARBA" id="ARBA00022450"/>
    </source>
</evidence>
<dbReference type="RefSeq" id="XP_033661470.1">
    <property type="nucleotide sequence ID" value="XM_033818682.1"/>
</dbReference>